<dbReference type="InterPro" id="IPR050236">
    <property type="entry name" value="Ser_Thr_kinase_AGC"/>
</dbReference>
<evidence type="ECO:0000256" key="6">
    <source>
        <dbReference type="ARBA" id="ARBA00022527"/>
    </source>
</evidence>
<feature type="compositionally biased region" description="Polar residues" evidence="15">
    <location>
        <begin position="1295"/>
        <end position="1307"/>
    </location>
</feature>
<dbReference type="Gene3D" id="3.30.200.20">
    <property type="entry name" value="Phosphorylase Kinase, domain 1"/>
    <property type="match status" value="1"/>
</dbReference>
<feature type="compositionally biased region" description="Low complexity" evidence="15">
    <location>
        <begin position="855"/>
        <end position="865"/>
    </location>
</feature>
<feature type="compositionally biased region" description="Basic and acidic residues" evidence="15">
    <location>
        <begin position="1731"/>
        <end position="1741"/>
    </location>
</feature>
<dbReference type="SUPFAM" id="SSF50156">
    <property type="entry name" value="PDZ domain-like"/>
    <property type="match status" value="1"/>
</dbReference>
<evidence type="ECO:0000256" key="13">
    <source>
        <dbReference type="ARBA" id="ARBA00047899"/>
    </source>
</evidence>
<name>A0A0K0EXN8_STRVS</name>
<dbReference type="Gene3D" id="2.30.42.10">
    <property type="match status" value="1"/>
</dbReference>
<feature type="region of interest" description="Disordered" evidence="15">
    <location>
        <begin position="404"/>
        <end position="442"/>
    </location>
</feature>
<dbReference type="CDD" id="cd05609">
    <property type="entry name" value="STKc_MAST"/>
    <property type="match status" value="1"/>
</dbReference>
<evidence type="ECO:0000256" key="3">
    <source>
        <dbReference type="ARBA" id="ARBA00009903"/>
    </source>
</evidence>
<evidence type="ECO:0000256" key="11">
    <source>
        <dbReference type="ARBA" id="ARBA00022840"/>
    </source>
</evidence>
<dbReference type="STRING" id="75913.A0A0K0EXN8"/>
<dbReference type="InterPro" id="IPR037711">
    <property type="entry name" value="MAST"/>
</dbReference>
<feature type="region of interest" description="Disordered" evidence="15">
    <location>
        <begin position="1399"/>
        <end position="1418"/>
    </location>
</feature>
<keyword evidence="9" id="KW-0547">Nucleotide-binding</keyword>
<feature type="compositionally biased region" description="Polar residues" evidence="15">
    <location>
        <begin position="1399"/>
        <end position="1414"/>
    </location>
</feature>
<feature type="compositionally biased region" description="Low complexity" evidence="15">
    <location>
        <begin position="1499"/>
        <end position="1521"/>
    </location>
</feature>
<dbReference type="PANTHER" id="PTHR24356:SF414">
    <property type="entry name" value="NON-SPECIFIC SERINE_THREONINE PROTEIN KINASE"/>
    <property type="match status" value="1"/>
</dbReference>
<dbReference type="PROSITE" id="PS50106">
    <property type="entry name" value="PDZ"/>
    <property type="match status" value="1"/>
</dbReference>
<evidence type="ECO:0000256" key="4">
    <source>
        <dbReference type="ARBA" id="ARBA00012513"/>
    </source>
</evidence>
<dbReference type="SUPFAM" id="SSF140482">
    <property type="entry name" value="MAST3 pre-PK domain-like"/>
    <property type="match status" value="1"/>
</dbReference>
<dbReference type="GO" id="GO:0000287">
    <property type="term" value="F:magnesium ion binding"/>
    <property type="evidence" value="ECO:0007669"/>
    <property type="project" value="InterPro"/>
</dbReference>
<dbReference type="SMART" id="SM00228">
    <property type="entry name" value="PDZ"/>
    <property type="match status" value="1"/>
</dbReference>
<feature type="region of interest" description="Disordered" evidence="15">
    <location>
        <begin position="1819"/>
        <end position="1863"/>
    </location>
</feature>
<dbReference type="FunFam" id="1.20.1480.20:FF:000001">
    <property type="entry name" value="microtubule-associated serine/threonine-protein kinase 4 isoform X1"/>
    <property type="match status" value="1"/>
</dbReference>
<evidence type="ECO:0000256" key="12">
    <source>
        <dbReference type="ARBA" id="ARBA00022842"/>
    </source>
</evidence>
<feature type="compositionally biased region" description="Low complexity" evidence="15">
    <location>
        <begin position="375"/>
        <end position="392"/>
    </location>
</feature>
<feature type="domain" description="Protein kinase" evidence="16">
    <location>
        <begin position="879"/>
        <end position="1152"/>
    </location>
</feature>
<dbReference type="GO" id="GO:0005524">
    <property type="term" value="F:ATP binding"/>
    <property type="evidence" value="ECO:0007669"/>
    <property type="project" value="UniProtKB-KW"/>
</dbReference>
<feature type="region of interest" description="Disordered" evidence="15">
    <location>
        <begin position="1499"/>
        <end position="1537"/>
    </location>
</feature>
<dbReference type="GO" id="GO:0005737">
    <property type="term" value="C:cytoplasm"/>
    <property type="evidence" value="ECO:0007669"/>
    <property type="project" value="UniProtKB-SubCell"/>
</dbReference>
<dbReference type="PROSITE" id="PS00108">
    <property type="entry name" value="PROTEIN_KINASE_ST"/>
    <property type="match status" value="1"/>
</dbReference>
<keyword evidence="5" id="KW-0963">Cytoplasm</keyword>
<dbReference type="InterPro" id="IPR023142">
    <property type="entry name" value="MAST_pre-PK_dom_sf"/>
</dbReference>
<dbReference type="InterPro" id="IPR011009">
    <property type="entry name" value="Kinase-like_dom_sf"/>
</dbReference>
<evidence type="ECO:0000313" key="19">
    <source>
        <dbReference type="Proteomes" id="UP000035680"/>
    </source>
</evidence>
<dbReference type="Pfam" id="PF00069">
    <property type="entry name" value="Pkinase"/>
    <property type="match status" value="1"/>
</dbReference>
<evidence type="ECO:0000256" key="5">
    <source>
        <dbReference type="ARBA" id="ARBA00022490"/>
    </source>
</evidence>
<evidence type="ECO:0000256" key="1">
    <source>
        <dbReference type="ARBA" id="ARBA00001946"/>
    </source>
</evidence>
<evidence type="ECO:0000256" key="14">
    <source>
        <dbReference type="ARBA" id="ARBA00048679"/>
    </source>
</evidence>
<evidence type="ECO:0000259" key="17">
    <source>
        <dbReference type="PROSITE" id="PS50106"/>
    </source>
</evidence>
<keyword evidence="8" id="KW-0808">Transferase</keyword>
<feature type="compositionally biased region" description="Polar residues" evidence="15">
    <location>
        <begin position="418"/>
        <end position="437"/>
    </location>
</feature>
<keyword evidence="6" id="KW-0723">Serine/threonine-protein kinase</keyword>
<proteinExistence type="inferred from homology"/>
<feature type="compositionally biased region" description="Basic residues" evidence="15">
    <location>
        <begin position="1661"/>
        <end position="1679"/>
    </location>
</feature>
<keyword evidence="19" id="KW-1185">Reference proteome</keyword>
<dbReference type="InterPro" id="IPR036034">
    <property type="entry name" value="PDZ_sf"/>
</dbReference>
<sequence>MQKQSIDFPSTDVTTRPRAKTESSYNKFGEGLSVKTSISTSSSLSKGNNTIQYRRHTPSPLLLNDYILQSKNNYLFTTSDCLSPSVLLSPVLSRPVRSLSSQSNNNFIRTTSIGSGSGITNSGISDCEFDCTWMEGNDQLTFCSRDNSRTSHVSESYSITSNINQSSTTENIINNSTNSPGTFTQMSSGNHDNPSSYQSHYSVSHPSSYREGNLQKFPCRDESMESSNNIPGDTYQLSPFPCKGNSYSLLSHPNASSINSQYNISDSSETFMSRPESVTEGKYTNSLHSSFSMLNRNDNIMGRSQVLGPSNYILNPIQRFTRRPSIAATSITSLQGQHYNDSNFLNEGNNMVSQNSRLNLIRMRHSLGHSDPELSSIYSTKSSRSSFGSRKSTLSIMSSYSGTGILSRSKKERRSVGLCSQHNSNTKQIKSKGTSQKKNIDGPQNIVQIARCKSPVNRIKFRNAVGRESIRNHINPSIAKYPVTKYNNPNLPPHVNIAEHRRWSVASLPSTSGYGTPGSSSALSSQYSSQEHINELFNDMRIDKDKQYCIEEQTNDEIHKSIFRPRSRSLSSPVCFINDNVYEVPLMSTVFKERFPKAKRYMEELLRQFITENIPLSGISTTIDLTSLDTSPGKATSQSISGSRNSVSINEPIQSDVSTNTCKSFNVQSLNTSHSSSINSVISNRRSVIVSGTESINCDTNTLHCVSDGATRFIHHQIVEIASDCYQKSKDDGLSSNYFLEMSCKLDELLVEAQHKVSDECFNYLSKIVKELLIIISRPARLLECLEFDPDDFYKLLHETEGVVRQQMYQTNQRPRDLPQYILEKLGLDKGLNSSPLQERFSKTNSIDIDNLEKSSSVPSTSSSSDAKQKIVQPQESDFETVRLISNGAYGAVYLVRHKITRQRFALKKMKKQTLILRNQIDQVYAERDILTFTDNPFVVSFFGSFETKTYLCMLLEYVEGGDCASLLKIAGVLPLELTRLYSAETVLAIEYLHSYGIVHRDLKPDNLLITAMGHIKLTDFGLSKIGLMNRTTLASESHVDDIHQFKDMQLCGTPDYIAPEVILRQGYGKPVDWWALGIIVYEFLVGVVPFCSDTPENLFACIIRDEPEFPEGEEALDSEAEDMIKMLLEKNPDERLGTFGGAVQVSSHPFFKTLDFNSLLRQKAEFIPKLRGEDDTSYFDTRSDRYNHDADSGDEETPMFLSFNTATPRHSICAIDPQQINCINLPGIVSSSVSELCNTSFFPSEFNATKNLQANSDFEIIKKEDNSPSQSSNYIHKKLVASPSDKTHNKIDTTSKPLRTSLSSDTPDSVINSSAVVLRKKFSAQRHMNSSTSSSGTNYTGYVGTGRSSSNSSIDTSNFTLTESTGSVLAQMCKKSSPLSSPLPKLQISNYGHLSTVGSQDSNSFSMQQQSDLSPVDEHYTTVINTNDDKTKDSTTIKKSPVLLSQTTKKPQSLVGSVKSNSIEESIQVLIPSSLNCSPNQPQSLNVSSSQLSPGANSVSSISSFDSNSPNVSNTSTTVNERGASNRSPSSSFLHPHISHSHISSVAGKGRPVIINKGARGFGFTIKSIKVFENSESNYFTIEHLINTVIPNSSAEKAGLTTNEFITHINNSSVSNITYYECIQKILSAGSCIQLRVIPMSQTSIREGTGKRGECQTPKRLPKKCTKQQKLEKKHRKGSSLLRRLSGKRGPTDIIPGSSTQKQTFMPRSASSQDAVSLTTTSQIPSNTLHPDDDYYRKGAESTGLSTLKNKLSSTSTKLSEIPSIVKTSASVESISRMVIKPDIPLNEALKQEPQQLTKKHPTRMESTARTMISSLLGNRDKHKTQVQTPKVMVSSREDSPPSREGGNGRIKRSPNATRRLSAAKLVVNRFLKNNTDNS</sequence>
<dbReference type="FunFam" id="3.30.200.20:FF:000012">
    <property type="entry name" value="microtubule-associated serine/threonine-protein kinase 2 isoform X1"/>
    <property type="match status" value="1"/>
</dbReference>
<evidence type="ECO:0000256" key="2">
    <source>
        <dbReference type="ARBA" id="ARBA00004496"/>
    </source>
</evidence>
<dbReference type="InterPro" id="IPR000719">
    <property type="entry name" value="Prot_kinase_dom"/>
</dbReference>
<dbReference type="GO" id="GO:0004674">
    <property type="term" value="F:protein serine/threonine kinase activity"/>
    <property type="evidence" value="ECO:0007669"/>
    <property type="project" value="UniProtKB-KW"/>
</dbReference>
<feature type="region of interest" description="Disordered" evidence="15">
    <location>
        <begin position="628"/>
        <end position="647"/>
    </location>
</feature>
<dbReference type="Pfam" id="PF00595">
    <property type="entry name" value="PDZ"/>
    <property type="match status" value="1"/>
</dbReference>
<keyword evidence="10" id="KW-0418">Kinase</keyword>
<dbReference type="SUPFAM" id="SSF56112">
    <property type="entry name" value="Protein kinase-like (PK-like)"/>
    <property type="match status" value="1"/>
</dbReference>
<feature type="region of interest" description="Disordered" evidence="15">
    <location>
        <begin position="168"/>
        <end position="214"/>
    </location>
</feature>
<evidence type="ECO:0000256" key="10">
    <source>
        <dbReference type="ARBA" id="ARBA00022777"/>
    </source>
</evidence>
<dbReference type="Gene3D" id="1.10.510.10">
    <property type="entry name" value="Transferase(Phosphotransferase) domain 1"/>
    <property type="match status" value="1"/>
</dbReference>
<feature type="region of interest" description="Disordered" evidence="15">
    <location>
        <begin position="373"/>
        <end position="392"/>
    </location>
</feature>
<dbReference type="InterPro" id="IPR008271">
    <property type="entry name" value="Ser/Thr_kinase_AS"/>
</dbReference>
<accession>A0A0K0EXN8</accession>
<comment type="similarity">
    <text evidence="3">Belongs to the protein kinase superfamily. AGC Ser/Thr protein kinase family.</text>
</comment>
<dbReference type="PANTHER" id="PTHR24356">
    <property type="entry name" value="SERINE/THREONINE-PROTEIN KINASE"/>
    <property type="match status" value="1"/>
</dbReference>
<reference evidence="19" key="1">
    <citation type="submission" date="2014-07" db="EMBL/GenBank/DDBJ databases">
        <authorList>
            <person name="Martin A.A"/>
            <person name="De Silva N."/>
        </authorList>
    </citation>
    <scope>NUCLEOTIDE SEQUENCE</scope>
</reference>
<dbReference type="WBParaSite" id="SVE_0129200.1">
    <property type="protein sequence ID" value="SVE_0129200.1"/>
    <property type="gene ID" value="SVE_0129200"/>
</dbReference>
<dbReference type="InterPro" id="IPR015022">
    <property type="entry name" value="MAST_pre-PK_dom"/>
</dbReference>
<keyword evidence="11" id="KW-0067">ATP-binding</keyword>
<protein>
    <recommendedName>
        <fullName evidence="4">non-specific serine/threonine protein kinase</fullName>
        <ecNumber evidence="4">2.7.11.1</ecNumber>
    </recommendedName>
</protein>
<feature type="region of interest" description="Disordered" evidence="15">
    <location>
        <begin position="852"/>
        <end position="872"/>
    </location>
</feature>
<dbReference type="Proteomes" id="UP000035680">
    <property type="component" value="Unassembled WGS sequence"/>
</dbReference>
<evidence type="ECO:0000256" key="9">
    <source>
        <dbReference type="ARBA" id="ARBA00022741"/>
    </source>
</evidence>
<feature type="region of interest" description="Disordered" evidence="15">
    <location>
        <begin position="1"/>
        <end position="26"/>
    </location>
</feature>
<evidence type="ECO:0000259" key="16">
    <source>
        <dbReference type="PROSITE" id="PS50011"/>
    </source>
</evidence>
<evidence type="ECO:0000259" key="18">
    <source>
        <dbReference type="PROSITE" id="PS51285"/>
    </source>
</evidence>
<dbReference type="Pfam" id="PF08926">
    <property type="entry name" value="DUF1908"/>
    <property type="match status" value="2"/>
</dbReference>
<dbReference type="InterPro" id="IPR001478">
    <property type="entry name" value="PDZ"/>
</dbReference>
<feature type="compositionally biased region" description="Polar residues" evidence="15">
    <location>
        <begin position="1698"/>
        <end position="1730"/>
    </location>
</feature>
<dbReference type="GO" id="GO:0035556">
    <property type="term" value="P:intracellular signal transduction"/>
    <property type="evidence" value="ECO:0007669"/>
    <property type="project" value="TreeGrafter"/>
</dbReference>
<comment type="cofactor">
    <cofactor evidence="1">
        <name>Mg(2+)</name>
        <dbReference type="ChEBI" id="CHEBI:18420"/>
    </cofactor>
</comment>
<evidence type="ECO:0000256" key="7">
    <source>
        <dbReference type="ARBA" id="ARBA00022553"/>
    </source>
</evidence>
<dbReference type="PROSITE" id="PS50011">
    <property type="entry name" value="PROTEIN_KINASE_DOM"/>
    <property type="match status" value="1"/>
</dbReference>
<comment type="catalytic activity">
    <reaction evidence="13">
        <text>L-threonyl-[protein] + ATP = O-phospho-L-threonyl-[protein] + ADP + H(+)</text>
        <dbReference type="Rhea" id="RHEA:46608"/>
        <dbReference type="Rhea" id="RHEA-COMP:11060"/>
        <dbReference type="Rhea" id="RHEA-COMP:11605"/>
        <dbReference type="ChEBI" id="CHEBI:15378"/>
        <dbReference type="ChEBI" id="CHEBI:30013"/>
        <dbReference type="ChEBI" id="CHEBI:30616"/>
        <dbReference type="ChEBI" id="CHEBI:61977"/>
        <dbReference type="ChEBI" id="CHEBI:456216"/>
        <dbReference type="EC" id="2.7.11.1"/>
    </reaction>
</comment>
<organism evidence="19 20">
    <name type="scientific">Strongyloides venezuelensis</name>
    <name type="common">Threadworm</name>
    <dbReference type="NCBI Taxonomy" id="75913"/>
    <lineage>
        <taxon>Eukaryota</taxon>
        <taxon>Metazoa</taxon>
        <taxon>Ecdysozoa</taxon>
        <taxon>Nematoda</taxon>
        <taxon>Chromadorea</taxon>
        <taxon>Rhabditida</taxon>
        <taxon>Tylenchina</taxon>
        <taxon>Panagrolaimomorpha</taxon>
        <taxon>Strongyloidoidea</taxon>
        <taxon>Strongyloididae</taxon>
        <taxon>Strongyloides</taxon>
    </lineage>
</organism>
<dbReference type="EC" id="2.7.11.1" evidence="4"/>
<evidence type="ECO:0000256" key="8">
    <source>
        <dbReference type="ARBA" id="ARBA00022679"/>
    </source>
</evidence>
<evidence type="ECO:0000256" key="15">
    <source>
        <dbReference type="SAM" id="MobiDB-lite"/>
    </source>
</evidence>
<keyword evidence="7" id="KW-0597">Phosphoprotein</keyword>
<feature type="region of interest" description="Disordered" evidence="15">
    <location>
        <begin position="1648"/>
        <end position="1741"/>
    </location>
</feature>
<dbReference type="SMART" id="SM00220">
    <property type="entry name" value="S_TKc"/>
    <property type="match status" value="1"/>
</dbReference>
<feature type="region of interest" description="Disordered" evidence="15">
    <location>
        <begin position="1280"/>
        <end position="1307"/>
    </location>
</feature>
<feature type="compositionally biased region" description="Polar residues" evidence="15">
    <location>
        <begin position="180"/>
        <end position="207"/>
    </location>
</feature>
<evidence type="ECO:0000313" key="20">
    <source>
        <dbReference type="WBParaSite" id="SVE_0129200.1"/>
    </source>
</evidence>
<dbReference type="InterPro" id="IPR000961">
    <property type="entry name" value="AGC-kinase_C"/>
</dbReference>
<dbReference type="PROSITE" id="PS51285">
    <property type="entry name" value="AGC_KINASE_CTER"/>
    <property type="match status" value="1"/>
</dbReference>
<reference evidence="20" key="2">
    <citation type="submission" date="2015-08" db="UniProtKB">
        <authorList>
            <consortium name="WormBaseParasite"/>
        </authorList>
    </citation>
    <scope>IDENTIFICATION</scope>
</reference>
<feature type="domain" description="PDZ" evidence="17">
    <location>
        <begin position="1553"/>
        <end position="1642"/>
    </location>
</feature>
<dbReference type="FunFam" id="1.10.510.10:FF:000012">
    <property type="entry name" value="microtubule-associated serine/threonine-protein kinase 2 isoform X1"/>
    <property type="match status" value="1"/>
</dbReference>
<feature type="compositionally biased region" description="Polar residues" evidence="15">
    <location>
        <begin position="633"/>
        <end position="647"/>
    </location>
</feature>
<comment type="catalytic activity">
    <reaction evidence="14">
        <text>L-seryl-[protein] + ATP = O-phospho-L-seryl-[protein] + ADP + H(+)</text>
        <dbReference type="Rhea" id="RHEA:17989"/>
        <dbReference type="Rhea" id="RHEA-COMP:9863"/>
        <dbReference type="Rhea" id="RHEA-COMP:11604"/>
        <dbReference type="ChEBI" id="CHEBI:15378"/>
        <dbReference type="ChEBI" id="CHEBI:29999"/>
        <dbReference type="ChEBI" id="CHEBI:30616"/>
        <dbReference type="ChEBI" id="CHEBI:83421"/>
        <dbReference type="ChEBI" id="CHEBI:456216"/>
        <dbReference type="EC" id="2.7.11.1"/>
    </reaction>
</comment>
<comment type="subcellular location">
    <subcellularLocation>
        <location evidence="2">Cytoplasm</location>
    </subcellularLocation>
</comment>
<dbReference type="Gene3D" id="1.20.1480.20">
    <property type="entry name" value="MAST3 pre-PK domain-like"/>
    <property type="match status" value="1"/>
</dbReference>
<feature type="compositionally biased region" description="Polar residues" evidence="15">
    <location>
        <begin position="1"/>
        <end position="14"/>
    </location>
</feature>
<feature type="domain" description="AGC-kinase C-terminal" evidence="18">
    <location>
        <begin position="1153"/>
        <end position="1216"/>
    </location>
</feature>
<feature type="compositionally biased region" description="Low complexity" evidence="15">
    <location>
        <begin position="168"/>
        <end position="179"/>
    </location>
</feature>
<keyword evidence="12" id="KW-0460">Magnesium</keyword>